<keyword evidence="2" id="KW-1185">Reference proteome</keyword>
<sequence length="63" mass="7574">MFPSELKSRRSNPFVVKNVFLYGTIEVTHPDFDTFKINNHRLKLYFCCNVDNERKEFHLQDPP</sequence>
<dbReference type="EMBL" id="JABEZY010000011">
    <property type="protein sequence ID" value="MBA0749183.1"/>
    <property type="molecule type" value="Genomic_DNA"/>
</dbReference>
<name>A0A7J9CKY6_GOSGO</name>
<gene>
    <name evidence="1" type="ORF">Gogos_003141</name>
</gene>
<proteinExistence type="predicted"/>
<dbReference type="AlphaFoldDB" id="A0A7J9CKY6"/>
<protein>
    <submittedName>
        <fullName evidence="1">Uncharacterized protein</fullName>
    </submittedName>
</protein>
<comment type="caution">
    <text evidence="1">The sequence shown here is derived from an EMBL/GenBank/DDBJ whole genome shotgun (WGS) entry which is preliminary data.</text>
</comment>
<reference evidence="1 2" key="1">
    <citation type="journal article" date="2019" name="Genome Biol. Evol.">
        <title>Insights into the evolution of the New World diploid cottons (Gossypium, subgenus Houzingenia) based on genome sequencing.</title>
        <authorList>
            <person name="Grover C.E."/>
            <person name="Arick M.A. 2nd"/>
            <person name="Thrash A."/>
            <person name="Conover J.L."/>
            <person name="Sanders W.S."/>
            <person name="Peterson D.G."/>
            <person name="Frelichowski J.E."/>
            <person name="Scheffler J.A."/>
            <person name="Scheffler B.E."/>
            <person name="Wendel J.F."/>
        </authorList>
    </citation>
    <scope>NUCLEOTIDE SEQUENCE [LARGE SCALE GENOMIC DNA]</scope>
    <source>
        <strain evidence="1">5</strain>
        <tissue evidence="1">Leaf</tissue>
    </source>
</reference>
<accession>A0A7J9CKY6</accession>
<dbReference type="OrthoDB" id="993509at2759"/>
<dbReference type="Proteomes" id="UP000593579">
    <property type="component" value="Unassembled WGS sequence"/>
</dbReference>
<evidence type="ECO:0000313" key="1">
    <source>
        <dbReference type="EMBL" id="MBA0749183.1"/>
    </source>
</evidence>
<organism evidence="1 2">
    <name type="scientific">Gossypium gossypioides</name>
    <name type="common">Mexican cotton</name>
    <name type="synonym">Selera gossypioides</name>
    <dbReference type="NCBI Taxonomy" id="34282"/>
    <lineage>
        <taxon>Eukaryota</taxon>
        <taxon>Viridiplantae</taxon>
        <taxon>Streptophyta</taxon>
        <taxon>Embryophyta</taxon>
        <taxon>Tracheophyta</taxon>
        <taxon>Spermatophyta</taxon>
        <taxon>Magnoliopsida</taxon>
        <taxon>eudicotyledons</taxon>
        <taxon>Gunneridae</taxon>
        <taxon>Pentapetalae</taxon>
        <taxon>rosids</taxon>
        <taxon>malvids</taxon>
        <taxon>Malvales</taxon>
        <taxon>Malvaceae</taxon>
        <taxon>Malvoideae</taxon>
        <taxon>Gossypium</taxon>
    </lineage>
</organism>
<evidence type="ECO:0000313" key="2">
    <source>
        <dbReference type="Proteomes" id="UP000593579"/>
    </source>
</evidence>